<feature type="binding site" evidence="15">
    <location>
        <begin position="253"/>
        <end position="255"/>
    </location>
    <ligand>
        <name>substrate</name>
    </ligand>
</feature>
<dbReference type="SUPFAM" id="SSF50156">
    <property type="entry name" value="PDZ domain-like"/>
    <property type="match status" value="2"/>
</dbReference>
<feature type="active site" description="Charge relay system" evidence="14">
    <location>
        <position position="255"/>
    </location>
</feature>
<proteinExistence type="inferred from homology"/>
<dbReference type="InterPro" id="IPR036034">
    <property type="entry name" value="PDZ_sf"/>
</dbReference>
<dbReference type="Pfam" id="PF13180">
    <property type="entry name" value="PDZ_2"/>
    <property type="match status" value="1"/>
</dbReference>
<accession>A0A6I3XQE5</accession>
<evidence type="ECO:0000313" key="19">
    <source>
        <dbReference type="Proteomes" id="UP000431684"/>
    </source>
</evidence>
<feature type="binding site" evidence="15">
    <location>
        <position position="183"/>
    </location>
    <ligand>
        <name>substrate</name>
    </ligand>
</feature>
<evidence type="ECO:0000256" key="7">
    <source>
        <dbReference type="ARBA" id="ARBA00022729"/>
    </source>
</evidence>
<keyword evidence="8" id="KW-0677">Repeat</keyword>
<dbReference type="GO" id="GO:0042597">
    <property type="term" value="C:periplasmic space"/>
    <property type="evidence" value="ECO:0007669"/>
    <property type="project" value="UniProtKB-SubCell"/>
</dbReference>
<dbReference type="Proteomes" id="UP000431684">
    <property type="component" value="Unassembled WGS sequence"/>
</dbReference>
<evidence type="ECO:0000256" key="9">
    <source>
        <dbReference type="ARBA" id="ARBA00022764"/>
    </source>
</evidence>
<evidence type="ECO:0000256" key="2">
    <source>
        <dbReference type="ARBA" id="ARBA00004418"/>
    </source>
</evidence>
<dbReference type="GO" id="GO:0006508">
    <property type="term" value="P:proteolysis"/>
    <property type="evidence" value="ECO:0007669"/>
    <property type="project" value="UniProtKB-KW"/>
</dbReference>
<keyword evidence="12" id="KW-0346">Stress response</keyword>
<feature type="signal peptide" evidence="16">
    <location>
        <begin position="1"/>
        <end position="26"/>
    </location>
</feature>
<evidence type="ECO:0000256" key="12">
    <source>
        <dbReference type="ARBA" id="ARBA00023016"/>
    </source>
</evidence>
<keyword evidence="6" id="KW-0645">Protease</keyword>
<gene>
    <name evidence="18" type="ORF">GJV26_20360</name>
</gene>
<dbReference type="PRINTS" id="PR00834">
    <property type="entry name" value="PROTEASES2C"/>
</dbReference>
<feature type="domain" description="PDZ" evidence="17">
    <location>
        <begin position="299"/>
        <end position="390"/>
    </location>
</feature>
<keyword evidence="19" id="KW-1185">Reference proteome</keyword>
<reference evidence="18 19" key="1">
    <citation type="submission" date="2019-11" db="EMBL/GenBank/DDBJ databases">
        <title>Draft Genome Sequences of Six Type Strains of the Genus Massilia.</title>
        <authorList>
            <person name="Miess H."/>
            <person name="Frediansyah A."/>
            <person name="Goeker M."/>
            <person name="Gross H."/>
        </authorList>
    </citation>
    <scope>NUCLEOTIDE SEQUENCE [LARGE SCALE GENOMIC DNA]</scope>
    <source>
        <strain evidence="18 19">DSM 17513</strain>
    </source>
</reference>
<dbReference type="Pfam" id="PF13365">
    <property type="entry name" value="Trypsin_2"/>
    <property type="match status" value="1"/>
</dbReference>
<feature type="chain" id="PRO_5039262300" description="Probable periplasmic serine endoprotease DegP-like" evidence="16">
    <location>
        <begin position="27"/>
        <end position="506"/>
    </location>
</feature>
<dbReference type="EC" id="3.4.21.107" evidence="4"/>
<comment type="caution">
    <text evidence="18">The sequence shown here is derived from an EMBL/GenBank/DDBJ whole genome shotgun (WGS) entry which is preliminary data.</text>
</comment>
<dbReference type="Gene3D" id="2.40.10.120">
    <property type="match status" value="1"/>
</dbReference>
<dbReference type="NCBIfam" id="TIGR02037">
    <property type="entry name" value="degP_htrA_DO"/>
    <property type="match status" value="1"/>
</dbReference>
<evidence type="ECO:0000256" key="13">
    <source>
        <dbReference type="ARBA" id="ARBA00032850"/>
    </source>
</evidence>
<evidence type="ECO:0000256" key="1">
    <source>
        <dbReference type="ARBA" id="ARBA00001772"/>
    </source>
</evidence>
<evidence type="ECO:0000256" key="6">
    <source>
        <dbReference type="ARBA" id="ARBA00022670"/>
    </source>
</evidence>
<dbReference type="RefSeq" id="WP_155710566.1">
    <property type="nucleotide sequence ID" value="NZ_BMWU01000019.1"/>
</dbReference>
<dbReference type="InterPro" id="IPR001940">
    <property type="entry name" value="Peptidase_S1C"/>
</dbReference>
<dbReference type="PROSITE" id="PS50106">
    <property type="entry name" value="PDZ"/>
    <property type="match status" value="2"/>
</dbReference>
<evidence type="ECO:0000256" key="11">
    <source>
        <dbReference type="ARBA" id="ARBA00022825"/>
    </source>
</evidence>
<dbReference type="InterPro" id="IPR011782">
    <property type="entry name" value="Pept_S1C_Do"/>
</dbReference>
<evidence type="ECO:0000256" key="14">
    <source>
        <dbReference type="PIRSR" id="PIRSR611782-1"/>
    </source>
</evidence>
<evidence type="ECO:0000256" key="15">
    <source>
        <dbReference type="PIRSR" id="PIRSR611782-2"/>
    </source>
</evidence>
<sequence>MSKDKILNMKRLVVALCAVGVLGAGAAIAVQGDHGALTAGTAAATPVPAVPANAAAGAPAPTPAPMIALPDFSVIASRNGPAVVNISTTGTVKTSYDNRGEPFADDPFFEFFRRFQGPQGSQGPQRGGREAPSHGVGSGFIVSADGLILTNAHVVRDASEVTVKLTDRREFVAKVLGSDPKTDVAVLKIDAKNLPVVPLGRSMDVKVGEWVLAIGSPFGLENTVTAGVVSAKGRALDDGSVPFIQTDVAVNPGNSGGPLFNTKGEVVGINSQIYSQTGGYQGLSFAIPIDVAQRIRDQIVATGKVVHAKLGVVVQEVGQSFADSFALPSPEGALIVNVEKGSAAEQTGLKPGDVVRTINGQKIVASGDLSSYVALARPGDKVTMEVWRQGKSVALTGKLGNASERALASAEEDDGPATKSRLGLALRPLDPIEKQAVGLGSGLVIERAGGAAASAGLQPGDVLLSVNGQPVTSVDQVRDMVSKSSKSVALLIQRGEERIFIPVRLG</sequence>
<evidence type="ECO:0000313" key="18">
    <source>
        <dbReference type="EMBL" id="MUI14798.1"/>
    </source>
</evidence>
<dbReference type="InterPro" id="IPR041489">
    <property type="entry name" value="PDZ_6"/>
</dbReference>
<dbReference type="OrthoDB" id="9758917at2"/>
<comment type="subcellular location">
    <subcellularLocation>
        <location evidence="2">Periplasm</location>
    </subcellularLocation>
</comment>
<comment type="similarity">
    <text evidence="3">Belongs to the peptidase S1C family.</text>
</comment>
<evidence type="ECO:0000259" key="17">
    <source>
        <dbReference type="PROSITE" id="PS50106"/>
    </source>
</evidence>
<evidence type="ECO:0000256" key="3">
    <source>
        <dbReference type="ARBA" id="ARBA00010541"/>
    </source>
</evidence>
<dbReference type="SMART" id="SM00228">
    <property type="entry name" value="PDZ"/>
    <property type="match status" value="2"/>
</dbReference>
<evidence type="ECO:0000256" key="8">
    <source>
        <dbReference type="ARBA" id="ARBA00022737"/>
    </source>
</evidence>
<feature type="binding site" evidence="15">
    <location>
        <position position="153"/>
    </location>
    <ligand>
        <name>substrate</name>
    </ligand>
</feature>
<dbReference type="Gene3D" id="2.30.42.10">
    <property type="match status" value="2"/>
</dbReference>
<protein>
    <recommendedName>
        <fullName evidence="5">Probable periplasmic serine endoprotease DegP-like</fullName>
        <ecNumber evidence="4">3.4.21.107</ecNumber>
    </recommendedName>
    <alternativeName>
        <fullName evidence="13">Protease Do</fullName>
    </alternativeName>
</protein>
<dbReference type="EMBL" id="WNWM01000002">
    <property type="protein sequence ID" value="MUI14798.1"/>
    <property type="molecule type" value="Genomic_DNA"/>
</dbReference>
<comment type="catalytic activity">
    <reaction evidence="1">
        <text>Acts on substrates that are at least partially unfolded. The cleavage site P1 residue is normally between a pair of hydrophobic residues, such as Val-|-Val.</text>
        <dbReference type="EC" id="3.4.21.107"/>
    </reaction>
</comment>
<evidence type="ECO:0000256" key="5">
    <source>
        <dbReference type="ARBA" id="ARBA00013958"/>
    </source>
</evidence>
<dbReference type="GO" id="GO:0004252">
    <property type="term" value="F:serine-type endopeptidase activity"/>
    <property type="evidence" value="ECO:0007669"/>
    <property type="project" value="InterPro"/>
</dbReference>
<dbReference type="AlphaFoldDB" id="A0A6I3XQE5"/>
<dbReference type="InterPro" id="IPR001478">
    <property type="entry name" value="PDZ"/>
</dbReference>
<dbReference type="InterPro" id="IPR009003">
    <property type="entry name" value="Peptidase_S1_PA"/>
</dbReference>
<feature type="active site" description="Charge relay system" evidence="14">
    <location>
        <position position="183"/>
    </location>
</feature>
<dbReference type="Pfam" id="PF17820">
    <property type="entry name" value="PDZ_6"/>
    <property type="match status" value="1"/>
</dbReference>
<evidence type="ECO:0000256" key="4">
    <source>
        <dbReference type="ARBA" id="ARBA00013035"/>
    </source>
</evidence>
<name>A0A6I3XQE5_9BURK</name>
<keyword evidence="10" id="KW-0378">Hydrolase</keyword>
<keyword evidence="11" id="KW-0720">Serine protease</keyword>
<feature type="active site" description="Charge relay system" evidence="14">
    <location>
        <position position="153"/>
    </location>
</feature>
<feature type="domain" description="PDZ" evidence="17">
    <location>
        <begin position="406"/>
        <end position="496"/>
    </location>
</feature>
<dbReference type="PANTHER" id="PTHR22939:SF130">
    <property type="entry name" value="PERIPLASMIC SERINE ENDOPROTEASE DEGP-LIKE-RELATED"/>
    <property type="match status" value="1"/>
</dbReference>
<keyword evidence="9" id="KW-0574">Periplasm</keyword>
<organism evidence="18 19">
    <name type="scientific">Pseudoduganella dura</name>
    <dbReference type="NCBI Taxonomy" id="321982"/>
    <lineage>
        <taxon>Bacteria</taxon>
        <taxon>Pseudomonadati</taxon>
        <taxon>Pseudomonadota</taxon>
        <taxon>Betaproteobacteria</taxon>
        <taxon>Burkholderiales</taxon>
        <taxon>Oxalobacteraceae</taxon>
        <taxon>Telluria group</taxon>
        <taxon>Pseudoduganella</taxon>
    </lineage>
</organism>
<dbReference type="PANTHER" id="PTHR22939">
    <property type="entry name" value="SERINE PROTEASE FAMILY S1C HTRA-RELATED"/>
    <property type="match status" value="1"/>
</dbReference>
<keyword evidence="7 16" id="KW-0732">Signal</keyword>
<dbReference type="SUPFAM" id="SSF50494">
    <property type="entry name" value="Trypsin-like serine proteases"/>
    <property type="match status" value="1"/>
</dbReference>
<evidence type="ECO:0000256" key="10">
    <source>
        <dbReference type="ARBA" id="ARBA00022801"/>
    </source>
</evidence>
<evidence type="ECO:0000256" key="16">
    <source>
        <dbReference type="SAM" id="SignalP"/>
    </source>
</evidence>